<evidence type="ECO:0000313" key="2">
    <source>
        <dbReference type="EMBL" id="OEV02545.1"/>
    </source>
</evidence>
<dbReference type="Gene3D" id="1.10.10.2840">
    <property type="entry name" value="PucR C-terminal helix-turn-helix domain"/>
    <property type="match status" value="1"/>
</dbReference>
<proteinExistence type="predicted"/>
<dbReference type="Pfam" id="PF13556">
    <property type="entry name" value="HTH_30"/>
    <property type="match status" value="1"/>
</dbReference>
<evidence type="ECO:0000313" key="3">
    <source>
        <dbReference type="Proteomes" id="UP000176005"/>
    </source>
</evidence>
<protein>
    <recommendedName>
        <fullName evidence="1">PucR C-terminal helix-turn-helix domain-containing protein</fullName>
    </recommendedName>
</protein>
<dbReference type="InterPro" id="IPR025736">
    <property type="entry name" value="PucR_C-HTH_dom"/>
</dbReference>
<dbReference type="PANTHER" id="PTHR33744">
    <property type="entry name" value="CARBOHYDRATE DIACID REGULATOR"/>
    <property type="match status" value="1"/>
</dbReference>
<organism evidence="2 3">
    <name type="scientific">Streptomyces nanshensis</name>
    <dbReference type="NCBI Taxonomy" id="518642"/>
    <lineage>
        <taxon>Bacteria</taxon>
        <taxon>Bacillati</taxon>
        <taxon>Actinomycetota</taxon>
        <taxon>Actinomycetes</taxon>
        <taxon>Kitasatosporales</taxon>
        <taxon>Streptomycetaceae</taxon>
        <taxon>Streptomyces</taxon>
    </lineage>
</organism>
<name>A0A1E7KF64_9ACTN</name>
<dbReference type="EMBL" id="LJGW01000722">
    <property type="protein sequence ID" value="OEV02545.1"/>
    <property type="molecule type" value="Genomic_DNA"/>
</dbReference>
<dbReference type="PANTHER" id="PTHR33744:SF17">
    <property type="entry name" value="CONSERVED PROTEIN"/>
    <property type="match status" value="1"/>
</dbReference>
<dbReference type="PATRIC" id="fig|518642.10.peg.443"/>
<feature type="non-terminal residue" evidence="2">
    <location>
        <position position="1"/>
    </location>
</feature>
<gene>
    <name evidence="2" type="ORF">AN218_33280</name>
</gene>
<dbReference type="AlphaFoldDB" id="A0A1E7KF64"/>
<dbReference type="InterPro" id="IPR009057">
    <property type="entry name" value="Homeodomain-like_sf"/>
</dbReference>
<dbReference type="Proteomes" id="UP000176005">
    <property type="component" value="Unassembled WGS sequence"/>
</dbReference>
<feature type="domain" description="PucR C-terminal helix-turn-helix" evidence="1">
    <location>
        <begin position="57"/>
        <end position="115"/>
    </location>
</feature>
<dbReference type="InterPro" id="IPR042070">
    <property type="entry name" value="PucR_C-HTH_sf"/>
</dbReference>
<dbReference type="InterPro" id="IPR051448">
    <property type="entry name" value="CdaR-like_regulators"/>
</dbReference>
<reference evidence="2 3" key="1">
    <citation type="journal article" date="2016" name="Front. Microbiol.">
        <title>Comparative Genomics Analysis of Streptomyces Species Reveals Their Adaptation to the Marine Environment and Their Diversity at the Genomic Level.</title>
        <authorList>
            <person name="Tian X."/>
            <person name="Zhang Z."/>
            <person name="Yang T."/>
            <person name="Chen M."/>
            <person name="Li J."/>
            <person name="Chen F."/>
            <person name="Yang J."/>
            <person name="Li W."/>
            <person name="Zhang B."/>
            <person name="Zhang Z."/>
            <person name="Wu J."/>
            <person name="Zhang C."/>
            <person name="Long L."/>
            <person name="Xiao J."/>
        </authorList>
    </citation>
    <scope>NUCLEOTIDE SEQUENCE [LARGE SCALE GENOMIC DNA]</scope>
    <source>
        <strain evidence="2 3">SCSIO 10429</strain>
    </source>
</reference>
<evidence type="ECO:0000259" key="1">
    <source>
        <dbReference type="Pfam" id="PF13556"/>
    </source>
</evidence>
<accession>A0A1E7KF64</accession>
<sequence>AARAARAEPQRLGPVAQWTAIGPYRLLTALPAGAAGGHGASKDPAVAPLLRPAQAELARTAEVFLDHAGQAGRTAAALGIHRQTLYYRLSRIEALTGLDLDEGSARLLLHMALKAARL</sequence>
<comment type="caution">
    <text evidence="2">The sequence shown here is derived from an EMBL/GenBank/DDBJ whole genome shotgun (WGS) entry which is preliminary data.</text>
</comment>
<keyword evidence="3" id="KW-1185">Reference proteome</keyword>
<dbReference type="SUPFAM" id="SSF46689">
    <property type="entry name" value="Homeodomain-like"/>
    <property type="match status" value="1"/>
</dbReference>
<dbReference type="RefSeq" id="WP_141747790.1">
    <property type="nucleotide sequence ID" value="NZ_LJGW01000722.1"/>
</dbReference>